<keyword evidence="5" id="KW-0521">NADP</keyword>
<dbReference type="EMBL" id="HBHP01004611">
    <property type="protein sequence ID" value="CAD9749783.1"/>
    <property type="molecule type" value="Transcribed_RNA"/>
</dbReference>
<evidence type="ECO:0000256" key="5">
    <source>
        <dbReference type="ARBA" id="ARBA00022857"/>
    </source>
</evidence>
<evidence type="ECO:0000313" key="9">
    <source>
        <dbReference type="EMBL" id="CAD9749783.1"/>
    </source>
</evidence>
<evidence type="ECO:0000256" key="4">
    <source>
        <dbReference type="ARBA" id="ARBA00022827"/>
    </source>
</evidence>
<keyword evidence="6" id="KW-0560">Oxidoreductase</keyword>
<evidence type="ECO:0000256" key="3">
    <source>
        <dbReference type="ARBA" id="ARBA00022630"/>
    </source>
</evidence>
<dbReference type="GO" id="GO:0004497">
    <property type="term" value="F:monooxygenase activity"/>
    <property type="evidence" value="ECO:0007669"/>
    <property type="project" value="UniProtKB-KW"/>
</dbReference>
<keyword evidence="7" id="KW-0503">Monooxygenase</keyword>
<dbReference type="PANTHER" id="PTHR43098:SF3">
    <property type="entry name" value="L-ORNITHINE N(5)-MONOOXYGENASE-RELATED"/>
    <property type="match status" value="1"/>
</dbReference>
<organism evidence="9">
    <name type="scientific">Lotharella oceanica</name>
    <dbReference type="NCBI Taxonomy" id="641309"/>
    <lineage>
        <taxon>Eukaryota</taxon>
        <taxon>Sar</taxon>
        <taxon>Rhizaria</taxon>
        <taxon>Cercozoa</taxon>
        <taxon>Chlorarachniophyceae</taxon>
        <taxon>Lotharella</taxon>
    </lineage>
</organism>
<dbReference type="InterPro" id="IPR036188">
    <property type="entry name" value="FAD/NAD-bd_sf"/>
</dbReference>
<dbReference type="AlphaFoldDB" id="A0A7S2X716"/>
<keyword evidence="3" id="KW-0285">Flavoprotein</keyword>
<comment type="cofactor">
    <cofactor evidence="1">
        <name>FAD</name>
        <dbReference type="ChEBI" id="CHEBI:57692"/>
    </cofactor>
</comment>
<feature type="domain" description="FAD/NAD(P)-binding" evidence="8">
    <location>
        <begin position="26"/>
        <end position="249"/>
    </location>
</feature>
<dbReference type="Gene3D" id="3.50.50.60">
    <property type="entry name" value="FAD/NAD(P)-binding domain"/>
    <property type="match status" value="2"/>
</dbReference>
<evidence type="ECO:0000256" key="2">
    <source>
        <dbReference type="ARBA" id="ARBA00010139"/>
    </source>
</evidence>
<dbReference type="InterPro" id="IPR023753">
    <property type="entry name" value="FAD/NAD-binding_dom"/>
</dbReference>
<evidence type="ECO:0000259" key="8">
    <source>
        <dbReference type="Pfam" id="PF07992"/>
    </source>
</evidence>
<dbReference type="Pfam" id="PF07992">
    <property type="entry name" value="Pyr_redox_2"/>
    <property type="match status" value="1"/>
</dbReference>
<sequence>MAAFRPRRFPARLRRTFSTTKAENLDALIVGAGFAGMYQLHKLRSLGMKAQVVDTAKEVGGTWYWNRYPGARCDIRSMDYSYTFDPQLDEDWQWSEKYASQPEILAYAKHVADKYDLRRDIRFETRLEGADFDGTAGRWVARTECGDRISAQHLIMASGSLSAPKEVDIPGVEAFEGESYWTSRWPDHPVDFKGKRVGIVGTGSSGIQSIPVIAEQCDHLTVFQRTPAYVLPAFNGPLSKDYKDSLKARRELLWKSQAALPSLPLGDSALEVSKEERDAVYERGWEAGGLEGILGAYKDLLVSPESNDTAAQFVYEKIRATVHDPEVAEALIPESYPFGTKRPCLGHGYYEAYNRDNVRLHDLRKDPFARVVEDGVFTESGEHVPLDAIVYATGFDALTGAVCRVNVRGIDGVGINDKWRDGPLNYLGLTVSGFPNFYMITGPGSPSVLANMLPAIEQHVEYVADLVEHMRATGAQVVMPTEAAEKEWTEMNTAIGNMTLFPKANSWYMGANIPGKPRMILPFMGGFKAYIDSCDAVTANGYKGFVFGYSGEEIEAELVAQARSS</sequence>
<reference evidence="9" key="1">
    <citation type="submission" date="2021-01" db="EMBL/GenBank/DDBJ databases">
        <authorList>
            <person name="Corre E."/>
            <person name="Pelletier E."/>
            <person name="Niang G."/>
            <person name="Scheremetjew M."/>
            <person name="Finn R."/>
            <person name="Kale V."/>
            <person name="Holt S."/>
            <person name="Cochrane G."/>
            <person name="Meng A."/>
            <person name="Brown T."/>
            <person name="Cohen L."/>
        </authorList>
    </citation>
    <scope>NUCLEOTIDE SEQUENCE</scope>
    <source>
        <strain evidence="9">CCMP622</strain>
    </source>
</reference>
<evidence type="ECO:0000256" key="1">
    <source>
        <dbReference type="ARBA" id="ARBA00001974"/>
    </source>
</evidence>
<name>A0A7S2X716_9EUKA</name>
<accession>A0A7S2X716</accession>
<dbReference type="PANTHER" id="PTHR43098">
    <property type="entry name" value="L-ORNITHINE N(5)-MONOOXYGENASE-RELATED"/>
    <property type="match status" value="1"/>
</dbReference>
<gene>
    <name evidence="9" type="ORF">LSP00402_LOCUS2880</name>
</gene>
<proteinExistence type="inferred from homology"/>
<comment type="similarity">
    <text evidence="2">Belongs to the FAD-binding monooxygenase family.</text>
</comment>
<dbReference type="SUPFAM" id="SSF51905">
    <property type="entry name" value="FAD/NAD(P)-binding domain"/>
    <property type="match status" value="2"/>
</dbReference>
<evidence type="ECO:0000256" key="7">
    <source>
        <dbReference type="ARBA" id="ARBA00023033"/>
    </source>
</evidence>
<protein>
    <recommendedName>
        <fullName evidence="8">FAD/NAD(P)-binding domain-containing protein</fullName>
    </recommendedName>
</protein>
<dbReference type="InterPro" id="IPR050775">
    <property type="entry name" value="FAD-binding_Monooxygenases"/>
</dbReference>
<keyword evidence="4" id="KW-0274">FAD</keyword>
<evidence type="ECO:0000256" key="6">
    <source>
        <dbReference type="ARBA" id="ARBA00023002"/>
    </source>
</evidence>